<sequence length="286" mass="33305">MDVTIPEKISPLLQDYTNLLMSELPDVIHGVYLYGSIALSAFDEHKSDIDFITVLKRSLTNTETELVRKLHHTLKKGNSLAKRLDGMYINLEDIGKDNKSLQPYPCCASGTFKKMGYWDINHVTWWTLKHHGVTVVGKRLEELRIATQWLDVEETMNYNVNEYWAKKGKSRIYFLFDGWVEDAVLTLCRIYYTLKFKEIISKGKAVEYALQVFPSEWHLILRESLRIRNGENEPSYFSSRIKRAKETRRFILYLIAFCNSNFFTSDTRSDKQAYVCPNVEGATRDS</sequence>
<reference evidence="3 4" key="1">
    <citation type="submission" date="2018-11" db="EMBL/GenBank/DDBJ databases">
        <title>Phylogenetic determinants of toxin gene distribution in genomes of Brevibacillus laterosporus.</title>
        <authorList>
            <person name="Glare T.R."/>
            <person name="Durrant A."/>
            <person name="Berry C."/>
            <person name="Palma L."/>
            <person name="Ormskirk M."/>
            <person name="Cox M.O."/>
        </authorList>
    </citation>
    <scope>NUCLEOTIDE SEQUENCE [LARGE SCALE GENOMIC DNA]</scope>
    <source>
        <strain evidence="3 4">1821L</strain>
    </source>
</reference>
<dbReference type="InterPro" id="IPR025184">
    <property type="entry name" value="AadA_C"/>
</dbReference>
<protein>
    <submittedName>
        <fullName evidence="3">DUF4111 domain-containing protein</fullName>
    </submittedName>
</protein>
<accession>A0A518V6A8</accession>
<dbReference type="GO" id="GO:0016740">
    <property type="term" value="F:transferase activity"/>
    <property type="evidence" value="ECO:0007669"/>
    <property type="project" value="UniProtKB-KW"/>
</dbReference>
<feature type="domain" description="Adenylyltransferase AadA C-terminal" evidence="2">
    <location>
        <begin position="183"/>
        <end position="236"/>
    </location>
</feature>
<dbReference type="Proteomes" id="UP000319432">
    <property type="component" value="Chromosome"/>
</dbReference>
<dbReference type="SUPFAM" id="SSF81301">
    <property type="entry name" value="Nucleotidyltransferase"/>
    <property type="match status" value="1"/>
</dbReference>
<keyword evidence="4" id="KW-1185">Reference proteome</keyword>
<dbReference type="InterPro" id="IPR043519">
    <property type="entry name" value="NT_sf"/>
</dbReference>
<evidence type="ECO:0000259" key="2">
    <source>
        <dbReference type="Pfam" id="PF13427"/>
    </source>
</evidence>
<dbReference type="OrthoDB" id="1933376at2"/>
<organism evidence="3 4">
    <name type="scientific">Brevibacillus laterosporus</name>
    <name type="common">Bacillus laterosporus</name>
    <dbReference type="NCBI Taxonomy" id="1465"/>
    <lineage>
        <taxon>Bacteria</taxon>
        <taxon>Bacillati</taxon>
        <taxon>Bacillota</taxon>
        <taxon>Bacilli</taxon>
        <taxon>Bacillales</taxon>
        <taxon>Paenibacillaceae</taxon>
        <taxon>Brevibacillus</taxon>
    </lineage>
</organism>
<keyword evidence="1" id="KW-0808">Transferase</keyword>
<evidence type="ECO:0000256" key="1">
    <source>
        <dbReference type="ARBA" id="ARBA00022679"/>
    </source>
</evidence>
<name>A0A518V6A8_BRELA</name>
<evidence type="ECO:0000313" key="4">
    <source>
        <dbReference type="Proteomes" id="UP000319432"/>
    </source>
</evidence>
<proteinExistence type="predicted"/>
<dbReference type="CDD" id="cd05403">
    <property type="entry name" value="NT_KNTase_like"/>
    <property type="match status" value="1"/>
</dbReference>
<dbReference type="AlphaFoldDB" id="A0A518V6A8"/>
<evidence type="ECO:0000313" key="3">
    <source>
        <dbReference type="EMBL" id="QDX92503.1"/>
    </source>
</evidence>
<dbReference type="Gene3D" id="3.30.460.10">
    <property type="entry name" value="Beta Polymerase, domain 2"/>
    <property type="match status" value="1"/>
</dbReference>
<dbReference type="Pfam" id="PF13427">
    <property type="entry name" value="AadA_C"/>
    <property type="match status" value="1"/>
</dbReference>
<dbReference type="EMBL" id="CP033464">
    <property type="protein sequence ID" value="QDX92503.1"/>
    <property type="molecule type" value="Genomic_DNA"/>
</dbReference>
<gene>
    <name evidence="3" type="ORF">EEL30_09320</name>
</gene>